<gene>
    <name evidence="2" type="ORF">FA15DRAFT_704686</name>
</gene>
<sequence length="118" mass="13118">MGSDAPPAIDPVFQLGPSLLGSQLTFLLFGAFLVQLYSYIINSSVAEKGYAKILVTFVTIAELLSILIICNHAWHVLISNKEIKENHRLSATAPFYTVLNRSSLCFQGLFSWYAPMTY</sequence>
<keyword evidence="3" id="KW-1185">Reference proteome</keyword>
<keyword evidence="1" id="KW-0812">Transmembrane</keyword>
<evidence type="ECO:0000256" key="1">
    <source>
        <dbReference type="SAM" id="Phobius"/>
    </source>
</evidence>
<proteinExistence type="predicted"/>
<reference evidence="2 3" key="1">
    <citation type="journal article" date="2019" name="Nat. Ecol. Evol.">
        <title>Megaphylogeny resolves global patterns of mushroom evolution.</title>
        <authorList>
            <person name="Varga T."/>
            <person name="Krizsan K."/>
            <person name="Foldi C."/>
            <person name="Dima B."/>
            <person name="Sanchez-Garcia M."/>
            <person name="Sanchez-Ramirez S."/>
            <person name="Szollosi G.J."/>
            <person name="Szarkandi J.G."/>
            <person name="Papp V."/>
            <person name="Albert L."/>
            <person name="Andreopoulos W."/>
            <person name="Angelini C."/>
            <person name="Antonin V."/>
            <person name="Barry K.W."/>
            <person name="Bougher N.L."/>
            <person name="Buchanan P."/>
            <person name="Buyck B."/>
            <person name="Bense V."/>
            <person name="Catcheside P."/>
            <person name="Chovatia M."/>
            <person name="Cooper J."/>
            <person name="Damon W."/>
            <person name="Desjardin D."/>
            <person name="Finy P."/>
            <person name="Geml J."/>
            <person name="Haridas S."/>
            <person name="Hughes K."/>
            <person name="Justo A."/>
            <person name="Karasinski D."/>
            <person name="Kautmanova I."/>
            <person name="Kiss B."/>
            <person name="Kocsube S."/>
            <person name="Kotiranta H."/>
            <person name="LaButti K.M."/>
            <person name="Lechner B.E."/>
            <person name="Liimatainen K."/>
            <person name="Lipzen A."/>
            <person name="Lukacs Z."/>
            <person name="Mihaltcheva S."/>
            <person name="Morgado L.N."/>
            <person name="Niskanen T."/>
            <person name="Noordeloos M.E."/>
            <person name="Ohm R.A."/>
            <person name="Ortiz-Santana B."/>
            <person name="Ovrebo C."/>
            <person name="Racz N."/>
            <person name="Riley R."/>
            <person name="Savchenko A."/>
            <person name="Shiryaev A."/>
            <person name="Soop K."/>
            <person name="Spirin V."/>
            <person name="Szebenyi C."/>
            <person name="Tomsovsky M."/>
            <person name="Tulloss R.E."/>
            <person name="Uehling J."/>
            <person name="Grigoriev I.V."/>
            <person name="Vagvolgyi C."/>
            <person name="Papp T."/>
            <person name="Martin F.M."/>
            <person name="Miettinen O."/>
            <person name="Hibbett D.S."/>
            <person name="Nagy L.G."/>
        </authorList>
    </citation>
    <scope>NUCLEOTIDE SEQUENCE [LARGE SCALE GENOMIC DNA]</scope>
    <source>
        <strain evidence="2 3">CBS 121175</strain>
    </source>
</reference>
<dbReference type="AlphaFoldDB" id="A0A5C3L7X7"/>
<keyword evidence="1" id="KW-0472">Membrane</keyword>
<dbReference type="Proteomes" id="UP000307440">
    <property type="component" value="Unassembled WGS sequence"/>
</dbReference>
<name>A0A5C3L7X7_COPMA</name>
<protein>
    <submittedName>
        <fullName evidence="2">Uncharacterized protein</fullName>
    </submittedName>
</protein>
<organism evidence="2 3">
    <name type="scientific">Coprinopsis marcescibilis</name>
    <name type="common">Agaric fungus</name>
    <name type="synonym">Psathyrella marcescibilis</name>
    <dbReference type="NCBI Taxonomy" id="230819"/>
    <lineage>
        <taxon>Eukaryota</taxon>
        <taxon>Fungi</taxon>
        <taxon>Dikarya</taxon>
        <taxon>Basidiomycota</taxon>
        <taxon>Agaricomycotina</taxon>
        <taxon>Agaricomycetes</taxon>
        <taxon>Agaricomycetidae</taxon>
        <taxon>Agaricales</taxon>
        <taxon>Agaricineae</taxon>
        <taxon>Psathyrellaceae</taxon>
        <taxon>Coprinopsis</taxon>
    </lineage>
</organism>
<accession>A0A5C3L7X7</accession>
<feature type="transmembrane region" description="Helical" evidence="1">
    <location>
        <begin position="53"/>
        <end position="74"/>
    </location>
</feature>
<keyword evidence="1" id="KW-1133">Transmembrane helix</keyword>
<dbReference type="EMBL" id="ML210202">
    <property type="protein sequence ID" value="TFK24358.1"/>
    <property type="molecule type" value="Genomic_DNA"/>
</dbReference>
<dbReference type="OrthoDB" id="3262409at2759"/>
<feature type="transmembrane region" description="Helical" evidence="1">
    <location>
        <begin position="20"/>
        <end position="41"/>
    </location>
</feature>
<evidence type="ECO:0000313" key="3">
    <source>
        <dbReference type="Proteomes" id="UP000307440"/>
    </source>
</evidence>
<evidence type="ECO:0000313" key="2">
    <source>
        <dbReference type="EMBL" id="TFK24358.1"/>
    </source>
</evidence>